<evidence type="ECO:0000256" key="4">
    <source>
        <dbReference type="ARBA" id="ARBA00022679"/>
    </source>
</evidence>
<dbReference type="GO" id="GO:0051301">
    <property type="term" value="P:cell division"/>
    <property type="evidence" value="ECO:0007669"/>
    <property type="project" value="InterPro"/>
</dbReference>
<dbReference type="PANTHER" id="PTHR30474:SF2">
    <property type="entry name" value="PEPTIDOGLYCAN GLYCOSYLTRANSFERASE FTSW-RELATED"/>
    <property type="match status" value="1"/>
</dbReference>
<dbReference type="EC" id="2.4.99.28" evidence="15"/>
<feature type="transmembrane region" description="Helical" evidence="19">
    <location>
        <begin position="158"/>
        <end position="180"/>
    </location>
</feature>
<feature type="transmembrane region" description="Helical" evidence="19">
    <location>
        <begin position="401"/>
        <end position="423"/>
    </location>
</feature>
<evidence type="ECO:0000256" key="1">
    <source>
        <dbReference type="ARBA" id="ARBA00004141"/>
    </source>
</evidence>
<dbReference type="InterPro" id="IPR001182">
    <property type="entry name" value="FtsW/RodA"/>
</dbReference>
<dbReference type="GO" id="GO:0009252">
    <property type="term" value="P:peptidoglycan biosynthetic process"/>
    <property type="evidence" value="ECO:0007669"/>
    <property type="project" value="UniProtKB-KW"/>
</dbReference>
<comment type="catalytic activity">
    <reaction evidence="16">
        <text>[GlcNAc-(1-&gt;4)-Mur2Ac(oyl-L-Ala-gamma-D-Glu-L-Lys-D-Ala-D-Ala)](n)-di-trans,octa-cis-undecaprenyl diphosphate + beta-D-GlcNAc-(1-&gt;4)-Mur2Ac(oyl-L-Ala-gamma-D-Glu-L-Lys-D-Ala-D-Ala)-di-trans,octa-cis-undecaprenyl diphosphate = [GlcNAc-(1-&gt;4)-Mur2Ac(oyl-L-Ala-gamma-D-Glu-L-Lys-D-Ala-D-Ala)](n+1)-di-trans,octa-cis-undecaprenyl diphosphate + di-trans,octa-cis-undecaprenyl diphosphate + H(+)</text>
        <dbReference type="Rhea" id="RHEA:23708"/>
        <dbReference type="Rhea" id="RHEA-COMP:9602"/>
        <dbReference type="Rhea" id="RHEA-COMP:9603"/>
        <dbReference type="ChEBI" id="CHEBI:15378"/>
        <dbReference type="ChEBI" id="CHEBI:58405"/>
        <dbReference type="ChEBI" id="CHEBI:60033"/>
        <dbReference type="ChEBI" id="CHEBI:78435"/>
        <dbReference type="EC" id="2.4.99.28"/>
    </reaction>
</comment>
<evidence type="ECO:0000256" key="10">
    <source>
        <dbReference type="ARBA" id="ARBA00032370"/>
    </source>
</evidence>
<evidence type="ECO:0000256" key="5">
    <source>
        <dbReference type="ARBA" id="ARBA00022692"/>
    </source>
</evidence>
<gene>
    <name evidence="20" type="ORF">B9T39_00410</name>
</gene>
<keyword evidence="5 19" id="KW-0812">Transmembrane</keyword>
<dbReference type="GO" id="GO:0032153">
    <property type="term" value="C:cell division site"/>
    <property type="evidence" value="ECO:0007669"/>
    <property type="project" value="TreeGrafter"/>
</dbReference>
<evidence type="ECO:0000256" key="2">
    <source>
        <dbReference type="ARBA" id="ARBA00004752"/>
    </source>
</evidence>
<evidence type="ECO:0000256" key="15">
    <source>
        <dbReference type="ARBA" id="ARBA00044770"/>
    </source>
</evidence>
<comment type="subcellular location">
    <subcellularLocation>
        <location evidence="1">Membrane</location>
        <topology evidence="1">Multi-pass membrane protein</topology>
    </subcellularLocation>
</comment>
<evidence type="ECO:0000256" key="19">
    <source>
        <dbReference type="SAM" id="Phobius"/>
    </source>
</evidence>
<evidence type="ECO:0000256" key="8">
    <source>
        <dbReference type="ARBA" id="ARBA00022989"/>
    </source>
</evidence>
<evidence type="ECO:0000256" key="16">
    <source>
        <dbReference type="ARBA" id="ARBA00049902"/>
    </source>
</evidence>
<evidence type="ECO:0000256" key="9">
    <source>
        <dbReference type="ARBA" id="ARBA00023136"/>
    </source>
</evidence>
<feature type="transmembrane region" description="Helical" evidence="19">
    <location>
        <begin position="119"/>
        <end position="146"/>
    </location>
</feature>
<keyword evidence="7" id="KW-0573">Peptidoglycan synthesis</keyword>
<dbReference type="AlphaFoldDB" id="A0A1Y2T2J3"/>
<feature type="transmembrane region" description="Helical" evidence="19">
    <location>
        <begin position="287"/>
        <end position="304"/>
    </location>
</feature>
<sequence length="501" mass="53951">MPTVATSSPLTLRNGWLHMVSRDPRARSSRSANSANSANSSTASSKNGFVRAVYSLHDRLTQSRLARSLSRRVDNAISWLTRGSRFEHGASEFTARSGRGSAQRAGASRIREDYSGWRFLFSPLASYWALTSSVVVLTLIGLVMVFSSRTADIADEGASIFSIMWQQGRFALFGCAIFIGLQFMKARSIRKLSGLAFLVAMFLQALTLTPLGSSAGGNAGWLVFGSLRFQPAEVMKFALAVWLPHILLAARKQAQEHRLHKLNLKPYILPGVAFIAAFGLVMAGKDLGTGIVIVLIGVGAFFLAGFPVTYLLSAALLGGGLLFIVLVRGNSNRWDRIMAAYGGCSTRQAALSDKLCFQTLHGDYALATGGLTGVGLGNSREKSYLPAQDNDFIFAIIGEELGFIGALAVILCIAVMAWSIINLSLRHQSVYMQMVLMCFGIWFTAQSLINLAVVLGLLPVMGLPLPFISSGGSSLVMCLAGAGVCVRFAREQEDVRASRGR</sequence>
<evidence type="ECO:0000313" key="20">
    <source>
        <dbReference type="EMBL" id="OTA30204.1"/>
    </source>
</evidence>
<evidence type="ECO:0000256" key="12">
    <source>
        <dbReference type="ARBA" id="ARBA00038053"/>
    </source>
</evidence>
<dbReference type="GO" id="GO:0008360">
    <property type="term" value="P:regulation of cell shape"/>
    <property type="evidence" value="ECO:0007669"/>
    <property type="project" value="UniProtKB-KW"/>
</dbReference>
<evidence type="ECO:0000256" key="11">
    <source>
        <dbReference type="ARBA" id="ARBA00033270"/>
    </source>
</evidence>
<feature type="transmembrane region" description="Helical" evidence="19">
    <location>
        <begin position="467"/>
        <end position="489"/>
    </location>
</feature>
<dbReference type="EMBL" id="NEKC01000001">
    <property type="protein sequence ID" value="OTA30204.1"/>
    <property type="molecule type" value="Genomic_DNA"/>
</dbReference>
<evidence type="ECO:0000256" key="7">
    <source>
        <dbReference type="ARBA" id="ARBA00022984"/>
    </source>
</evidence>
<keyword evidence="8 19" id="KW-1133">Transmembrane helix</keyword>
<dbReference type="Proteomes" id="UP000243540">
    <property type="component" value="Unassembled WGS sequence"/>
</dbReference>
<feature type="transmembrane region" description="Helical" evidence="19">
    <location>
        <begin position="192"/>
        <end position="212"/>
    </location>
</feature>
<evidence type="ECO:0000256" key="6">
    <source>
        <dbReference type="ARBA" id="ARBA00022960"/>
    </source>
</evidence>
<keyword evidence="9 19" id="KW-0472">Membrane</keyword>
<evidence type="ECO:0000256" key="14">
    <source>
        <dbReference type="ARBA" id="ARBA00041418"/>
    </source>
</evidence>
<comment type="similarity">
    <text evidence="12">Belongs to the SEDS family. FtsW subfamily.</text>
</comment>
<feature type="transmembrane region" description="Helical" evidence="19">
    <location>
        <begin position="311"/>
        <end position="329"/>
    </location>
</feature>
<dbReference type="GO" id="GO:0008955">
    <property type="term" value="F:peptidoglycan glycosyltransferase activity"/>
    <property type="evidence" value="ECO:0007669"/>
    <property type="project" value="UniProtKB-EC"/>
</dbReference>
<reference evidence="20 21" key="1">
    <citation type="submission" date="2017-04" db="EMBL/GenBank/DDBJ databases">
        <title>Draft genome sequences of Alloscardovia macacae UMA81211 and UMA81212 isolated from the feces of a rhesus macaque (Macaca mulatta).</title>
        <authorList>
            <person name="Albert K."/>
            <person name="Sela D.A."/>
        </authorList>
    </citation>
    <scope>NUCLEOTIDE SEQUENCE [LARGE SCALE GENOMIC DNA]</scope>
    <source>
        <strain evidence="20 21">UMA81212</strain>
    </source>
</reference>
<comment type="caution">
    <text evidence="20">The sequence shown here is derived from an EMBL/GenBank/DDBJ whole genome shotgun (WGS) entry which is preliminary data.</text>
</comment>
<comment type="function">
    <text evidence="17">Peptidoglycan polymerase that is essential for cell division.</text>
</comment>
<dbReference type="PANTHER" id="PTHR30474">
    <property type="entry name" value="CELL CYCLE PROTEIN"/>
    <property type="match status" value="1"/>
</dbReference>
<feature type="transmembrane region" description="Helical" evidence="19">
    <location>
        <begin position="262"/>
        <end position="281"/>
    </location>
</feature>
<protein>
    <recommendedName>
        <fullName evidence="13">Probable peptidoglycan glycosyltransferase FtsW</fullName>
        <ecNumber evidence="15">2.4.99.28</ecNumber>
    </recommendedName>
    <alternativeName>
        <fullName evidence="14">Cell division protein FtsW</fullName>
    </alternativeName>
    <alternativeName>
        <fullName evidence="11">Cell wall polymerase</fullName>
    </alternativeName>
    <alternativeName>
        <fullName evidence="10">Peptidoglycan polymerase</fullName>
    </alternativeName>
</protein>
<feature type="region of interest" description="Disordered" evidence="18">
    <location>
        <begin position="22"/>
        <end position="44"/>
    </location>
</feature>
<feature type="compositionally biased region" description="Low complexity" evidence="18">
    <location>
        <begin position="29"/>
        <end position="44"/>
    </location>
</feature>
<evidence type="ECO:0000256" key="17">
    <source>
        <dbReference type="ARBA" id="ARBA00049966"/>
    </source>
</evidence>
<feature type="transmembrane region" description="Helical" evidence="19">
    <location>
        <begin position="435"/>
        <end position="461"/>
    </location>
</feature>
<evidence type="ECO:0000256" key="18">
    <source>
        <dbReference type="SAM" id="MobiDB-lite"/>
    </source>
</evidence>
<proteinExistence type="inferred from homology"/>
<name>A0A1Y2T2J3_9BIFI</name>
<dbReference type="PROSITE" id="PS00428">
    <property type="entry name" value="FTSW_RODA_SPOVE"/>
    <property type="match status" value="1"/>
</dbReference>
<dbReference type="InterPro" id="IPR018365">
    <property type="entry name" value="Cell_cycle_FtsW-rel_CS"/>
</dbReference>
<dbReference type="GO" id="GO:0015648">
    <property type="term" value="F:lipid-linked peptidoglycan transporter activity"/>
    <property type="evidence" value="ECO:0007669"/>
    <property type="project" value="TreeGrafter"/>
</dbReference>
<accession>A0A1Y2T2J3</accession>
<organism evidence="20 21">
    <name type="scientific">Alloscardovia macacae</name>
    <dbReference type="NCBI Taxonomy" id="1160091"/>
    <lineage>
        <taxon>Bacteria</taxon>
        <taxon>Bacillati</taxon>
        <taxon>Actinomycetota</taxon>
        <taxon>Actinomycetes</taxon>
        <taxon>Bifidobacteriales</taxon>
        <taxon>Bifidobacteriaceae</taxon>
        <taxon>Alloscardovia</taxon>
    </lineage>
</organism>
<keyword evidence="4" id="KW-0808">Transferase</keyword>
<evidence type="ECO:0000313" key="21">
    <source>
        <dbReference type="Proteomes" id="UP000243540"/>
    </source>
</evidence>
<keyword evidence="6" id="KW-0133">Cell shape</keyword>
<evidence type="ECO:0000256" key="13">
    <source>
        <dbReference type="ARBA" id="ARBA00041185"/>
    </source>
</evidence>
<dbReference type="Pfam" id="PF01098">
    <property type="entry name" value="FTSW_RODA_SPOVE"/>
    <property type="match status" value="1"/>
</dbReference>
<comment type="pathway">
    <text evidence="2">Cell wall biogenesis; peptidoglycan biosynthesis.</text>
</comment>
<feature type="transmembrane region" description="Helical" evidence="19">
    <location>
        <begin position="232"/>
        <end position="250"/>
    </location>
</feature>
<evidence type="ECO:0000256" key="3">
    <source>
        <dbReference type="ARBA" id="ARBA00022676"/>
    </source>
</evidence>
<keyword evidence="3" id="KW-0328">Glycosyltransferase</keyword>
<dbReference type="GO" id="GO:0005886">
    <property type="term" value="C:plasma membrane"/>
    <property type="evidence" value="ECO:0007669"/>
    <property type="project" value="TreeGrafter"/>
</dbReference>
<dbReference type="STRING" id="1160091.B9T39_00410"/>